<dbReference type="Pfam" id="PF05168">
    <property type="entry name" value="HEPN"/>
    <property type="match status" value="1"/>
</dbReference>
<dbReference type="Proteomes" id="UP000479293">
    <property type="component" value="Unassembled WGS sequence"/>
</dbReference>
<proteinExistence type="inferred from homology"/>
<dbReference type="PANTHER" id="PTHR36565">
    <property type="entry name" value="UPF0332 PROTEIN TM_1000"/>
    <property type="match status" value="1"/>
</dbReference>
<dbReference type="AlphaFoldDB" id="A0A7C9FB34"/>
<name>A0A7C9FB34_9BACT</name>
<evidence type="ECO:0000259" key="2">
    <source>
        <dbReference type="Pfam" id="PF05168"/>
    </source>
</evidence>
<evidence type="ECO:0000313" key="4">
    <source>
        <dbReference type="Proteomes" id="UP000479293"/>
    </source>
</evidence>
<gene>
    <name evidence="3" type="ORF">GBK04_23905</name>
</gene>
<dbReference type="InterPro" id="IPR052226">
    <property type="entry name" value="UPF0332_toxin"/>
</dbReference>
<protein>
    <submittedName>
        <fullName evidence="3">HEPN domain-containing protein</fullName>
    </submittedName>
</protein>
<reference evidence="3 4" key="1">
    <citation type="submission" date="2019-10" db="EMBL/GenBank/DDBJ databases">
        <title>Draft Genome Sequence of Cytophagaceae sp. SJW1-29.</title>
        <authorList>
            <person name="Choi A."/>
        </authorList>
    </citation>
    <scope>NUCLEOTIDE SEQUENCE [LARGE SCALE GENOMIC DNA]</scope>
    <source>
        <strain evidence="3 4">SJW1-29</strain>
    </source>
</reference>
<accession>A0A7C9FB34</accession>
<dbReference type="RefSeq" id="WP_152764086.1">
    <property type="nucleotide sequence ID" value="NZ_WHLY01000002.1"/>
</dbReference>
<evidence type="ECO:0000256" key="1">
    <source>
        <dbReference type="ARBA" id="ARBA00038248"/>
    </source>
</evidence>
<dbReference type="PANTHER" id="PTHR36565:SF1">
    <property type="entry name" value="UPF0332 PROTEIN TM_1000"/>
    <property type="match status" value="1"/>
</dbReference>
<dbReference type="InterPro" id="IPR007842">
    <property type="entry name" value="HEPN_dom"/>
</dbReference>
<keyword evidence="4" id="KW-1185">Reference proteome</keyword>
<sequence length="129" mass="15361">MSYHKQDLIRYRLEKSATTFDEAEFLMQNGFWGGAANRLYYCSFYAVTALLAKDEIEASTHNGVRTEFFKQYIKTGILNREYSNLYSNLMNKRHESDYDDFMEFTENEILPLLEEVRQFLLALRKQIEI</sequence>
<comment type="similarity">
    <text evidence="1">Belongs to the UPF0332 family.</text>
</comment>
<dbReference type="Gene3D" id="1.20.120.330">
    <property type="entry name" value="Nucleotidyltransferases domain 2"/>
    <property type="match status" value="1"/>
</dbReference>
<organism evidence="3 4">
    <name type="scientific">Salmonirosea aquatica</name>
    <dbReference type="NCBI Taxonomy" id="2654236"/>
    <lineage>
        <taxon>Bacteria</taxon>
        <taxon>Pseudomonadati</taxon>
        <taxon>Bacteroidota</taxon>
        <taxon>Cytophagia</taxon>
        <taxon>Cytophagales</taxon>
        <taxon>Spirosomataceae</taxon>
        <taxon>Salmonirosea</taxon>
    </lineage>
</organism>
<evidence type="ECO:0000313" key="3">
    <source>
        <dbReference type="EMBL" id="MPR36304.1"/>
    </source>
</evidence>
<dbReference type="EMBL" id="WHLY01000002">
    <property type="protein sequence ID" value="MPR36304.1"/>
    <property type="molecule type" value="Genomic_DNA"/>
</dbReference>
<comment type="caution">
    <text evidence="3">The sequence shown here is derived from an EMBL/GenBank/DDBJ whole genome shotgun (WGS) entry which is preliminary data.</text>
</comment>
<feature type="domain" description="HEPN" evidence="2">
    <location>
        <begin position="10"/>
        <end position="124"/>
    </location>
</feature>